<protein>
    <submittedName>
        <fullName evidence="1">Restriction endonuclease subunit S</fullName>
    </submittedName>
</protein>
<keyword evidence="1" id="KW-0255">Endonuclease</keyword>
<dbReference type="GO" id="GO:0004519">
    <property type="term" value="F:endonuclease activity"/>
    <property type="evidence" value="ECO:0007669"/>
    <property type="project" value="UniProtKB-KW"/>
</dbReference>
<name>A0A519BK34_9DELT</name>
<dbReference type="EMBL" id="SGBB01000028">
    <property type="protein sequence ID" value="RZD17621.1"/>
    <property type="molecule type" value="Genomic_DNA"/>
</dbReference>
<accession>A0A519BK34</accession>
<evidence type="ECO:0000313" key="2">
    <source>
        <dbReference type="Proteomes" id="UP000319296"/>
    </source>
</evidence>
<proteinExistence type="predicted"/>
<organism evidence="1 2">
    <name type="scientific">Candidatus Acididesulfobacter diazotrophicus</name>
    <dbReference type="NCBI Taxonomy" id="2597226"/>
    <lineage>
        <taxon>Bacteria</taxon>
        <taxon>Deltaproteobacteria</taxon>
        <taxon>Candidatus Acidulodesulfobacterales</taxon>
        <taxon>Candidatus Acididesulfobacter</taxon>
    </lineage>
</organism>
<gene>
    <name evidence="1" type="ORF">EVG15_10100</name>
</gene>
<evidence type="ECO:0000313" key="1">
    <source>
        <dbReference type="EMBL" id="RZD17621.1"/>
    </source>
</evidence>
<reference evidence="1 2" key="1">
    <citation type="journal article" date="2019" name="ISME J.">
        <title>Insights into ecological role of a new deltaproteobacterial order Candidatus Acidulodesulfobacterales by metagenomics and metatranscriptomics.</title>
        <authorList>
            <person name="Tan S."/>
            <person name="Liu J."/>
            <person name="Fang Y."/>
            <person name="Hedlund B.P."/>
            <person name="Lian Z.H."/>
            <person name="Huang L.Y."/>
            <person name="Li J.T."/>
            <person name="Huang L.N."/>
            <person name="Li W.J."/>
            <person name="Jiang H.C."/>
            <person name="Dong H.L."/>
            <person name="Shu W.S."/>
        </authorList>
    </citation>
    <scope>NUCLEOTIDE SEQUENCE [LARGE SCALE GENOMIC DNA]</scope>
    <source>
        <strain evidence="1">AP1</strain>
    </source>
</reference>
<keyword evidence="1" id="KW-0378">Hydrolase</keyword>
<dbReference type="Gene3D" id="1.10.287.1120">
    <property type="entry name" value="Bipartite methylase S protein"/>
    <property type="match status" value="1"/>
</dbReference>
<sequence>MKSVKELPSLAEQTAIAFVLSDIDAEIEALEQKRDKYKQIKHGAMQVLLAGKILLI</sequence>
<keyword evidence="1" id="KW-0540">Nuclease</keyword>
<comment type="caution">
    <text evidence="1">The sequence shown here is derived from an EMBL/GenBank/DDBJ whole genome shotgun (WGS) entry which is preliminary data.</text>
</comment>
<dbReference type="Proteomes" id="UP000319296">
    <property type="component" value="Unassembled WGS sequence"/>
</dbReference>
<dbReference type="SUPFAM" id="SSF116734">
    <property type="entry name" value="DNA methylase specificity domain"/>
    <property type="match status" value="1"/>
</dbReference>
<dbReference type="AlphaFoldDB" id="A0A519BK34"/>